<dbReference type="SUPFAM" id="SSF53800">
    <property type="entry name" value="Chelatase"/>
    <property type="match status" value="1"/>
</dbReference>
<accession>T1DC47</accession>
<dbReference type="Pfam" id="PF00762">
    <property type="entry name" value="Ferrochelatase"/>
    <property type="match status" value="1"/>
</dbReference>
<keyword evidence="5" id="KW-0627">Porphyrin biosynthesis</keyword>
<dbReference type="AlphaFoldDB" id="T1DC47"/>
<reference evidence="6" key="1">
    <citation type="submission" date="2013-08" db="EMBL/GenBank/DDBJ databases">
        <authorList>
            <person name="Mendez C."/>
            <person name="Richter M."/>
            <person name="Ferrer M."/>
            <person name="Sanchez J."/>
        </authorList>
    </citation>
    <scope>NUCLEOTIDE SEQUENCE</scope>
</reference>
<evidence type="ECO:0000313" key="6">
    <source>
        <dbReference type="EMBL" id="EQD79655.1"/>
    </source>
</evidence>
<comment type="pathway">
    <text evidence="1">Porphyrin-containing compound metabolism; protoheme biosynthesis.</text>
</comment>
<keyword evidence="2" id="KW-0408">Iron</keyword>
<gene>
    <name evidence="6" type="ORF">B1B_00097</name>
</gene>
<dbReference type="PANTHER" id="PTHR11108">
    <property type="entry name" value="FERROCHELATASE"/>
    <property type="match status" value="1"/>
</dbReference>
<reference evidence="6" key="2">
    <citation type="journal article" date="2014" name="ISME J.">
        <title>Microbial stratification in low pH oxic and suboxic macroscopic growths along an acid mine drainage.</title>
        <authorList>
            <person name="Mendez-Garcia C."/>
            <person name="Mesa V."/>
            <person name="Sprenger R.R."/>
            <person name="Richter M."/>
            <person name="Diez M.S."/>
            <person name="Solano J."/>
            <person name="Bargiela R."/>
            <person name="Golyshina O.V."/>
            <person name="Manteca A."/>
            <person name="Ramos J.L."/>
            <person name="Gallego J.R."/>
            <person name="Llorente I."/>
            <person name="Martins Dos Santos V.A."/>
            <person name="Jensen O.N."/>
            <person name="Pelaez A.I."/>
            <person name="Sanchez J."/>
            <person name="Ferrer M."/>
        </authorList>
    </citation>
    <scope>NUCLEOTIDE SEQUENCE</scope>
</reference>
<dbReference type="EMBL" id="AUZY01000073">
    <property type="protein sequence ID" value="EQD79655.1"/>
    <property type="molecule type" value="Genomic_DNA"/>
</dbReference>
<dbReference type="GO" id="GO:0006783">
    <property type="term" value="P:heme biosynthetic process"/>
    <property type="evidence" value="ECO:0007669"/>
    <property type="project" value="UniProtKB-KW"/>
</dbReference>
<comment type="caution">
    <text evidence="6">The sequence shown here is derived from an EMBL/GenBank/DDBJ whole genome shotgun (WGS) entry which is preliminary data.</text>
</comment>
<dbReference type="PANTHER" id="PTHR11108:SF1">
    <property type="entry name" value="FERROCHELATASE, MITOCHONDRIAL"/>
    <property type="match status" value="1"/>
</dbReference>
<dbReference type="CDD" id="cd03411">
    <property type="entry name" value="Ferrochelatase_N"/>
    <property type="match status" value="1"/>
</dbReference>
<sequence>MNGPNVETSTGKVGILLTALGGPGSLEEVGPFLLEVRGGRPTSPALVAEFRERYAQIGGKSPLLEISGAQARALEVRLNQGRARYRCRVGMRHWKPFIRDVLADMQREGLAHVVVLPLTPFHSRRTVGMYFRAVEEAQAPSGSSLDLAYVESWNTQPALISALSHRTMEGLGRLAAAGFPDPLVIFTAHSLPRQLIESGDDYEKELRETFELVVEHTGRPRSQLAFQSAGRSEEPWLGPPLEATLTECANAGEKAVLLVPFGFISDHLETLYDLDIEAKGFAGKLGLRFERADSLNTDPMLIEAMAHAVQERLSA</sequence>
<name>T1DC47_9ZZZZ</name>
<dbReference type="Gene3D" id="3.40.50.1400">
    <property type="match status" value="2"/>
</dbReference>
<dbReference type="GO" id="GO:0004325">
    <property type="term" value="F:ferrochelatase activity"/>
    <property type="evidence" value="ECO:0007669"/>
    <property type="project" value="InterPro"/>
</dbReference>
<dbReference type="InterPro" id="IPR033659">
    <property type="entry name" value="Ferrochelatase_N"/>
</dbReference>
<evidence type="ECO:0000256" key="1">
    <source>
        <dbReference type="ARBA" id="ARBA00004744"/>
    </source>
</evidence>
<dbReference type="NCBIfam" id="TIGR00109">
    <property type="entry name" value="hemH"/>
    <property type="match status" value="1"/>
</dbReference>
<keyword evidence="3" id="KW-0350">Heme biosynthesis</keyword>
<dbReference type="InterPro" id="IPR033644">
    <property type="entry name" value="Ferrochelatase_C"/>
</dbReference>
<evidence type="ECO:0000256" key="3">
    <source>
        <dbReference type="ARBA" id="ARBA00023133"/>
    </source>
</evidence>
<dbReference type="InterPro" id="IPR019772">
    <property type="entry name" value="Ferrochelatase_AS"/>
</dbReference>
<dbReference type="HAMAP" id="MF_00323">
    <property type="entry name" value="Ferrochelatase"/>
    <property type="match status" value="1"/>
</dbReference>
<dbReference type="PROSITE" id="PS00534">
    <property type="entry name" value="FERROCHELATASE"/>
    <property type="match status" value="1"/>
</dbReference>
<protein>
    <submittedName>
        <fullName evidence="6">Ferrochelatase</fullName>
    </submittedName>
</protein>
<organism evidence="6">
    <name type="scientific">mine drainage metagenome</name>
    <dbReference type="NCBI Taxonomy" id="410659"/>
    <lineage>
        <taxon>unclassified sequences</taxon>
        <taxon>metagenomes</taxon>
        <taxon>ecological metagenomes</taxon>
    </lineage>
</organism>
<keyword evidence="4" id="KW-0456">Lyase</keyword>
<dbReference type="UniPathway" id="UPA00252"/>
<dbReference type="CDD" id="cd00419">
    <property type="entry name" value="Ferrochelatase_C"/>
    <property type="match status" value="1"/>
</dbReference>
<evidence type="ECO:0000256" key="5">
    <source>
        <dbReference type="ARBA" id="ARBA00023244"/>
    </source>
</evidence>
<evidence type="ECO:0000256" key="2">
    <source>
        <dbReference type="ARBA" id="ARBA00023004"/>
    </source>
</evidence>
<proteinExistence type="inferred from homology"/>
<dbReference type="InterPro" id="IPR001015">
    <property type="entry name" value="Ferrochelatase"/>
</dbReference>
<evidence type="ECO:0000256" key="4">
    <source>
        <dbReference type="ARBA" id="ARBA00023239"/>
    </source>
</evidence>